<dbReference type="Gene3D" id="3.40.50.720">
    <property type="entry name" value="NAD(P)-binding Rossmann-like Domain"/>
    <property type="match status" value="1"/>
</dbReference>
<feature type="domain" description="NAD(P)-binding" evidence="1">
    <location>
        <begin position="23"/>
        <end position="204"/>
    </location>
</feature>
<dbReference type="InterPro" id="IPR036291">
    <property type="entry name" value="NAD(P)-bd_dom_sf"/>
</dbReference>
<dbReference type="Proteomes" id="UP001597361">
    <property type="component" value="Unassembled WGS sequence"/>
</dbReference>
<dbReference type="EMBL" id="JBHUHR010000031">
    <property type="protein sequence ID" value="MFD2035431.1"/>
    <property type="molecule type" value="Genomic_DNA"/>
</dbReference>
<proteinExistence type="predicted"/>
<name>A0ABW4VNU8_9BACT</name>
<accession>A0ABW4VNU8</accession>
<comment type="caution">
    <text evidence="2">The sequence shown here is derived from an EMBL/GenBank/DDBJ whole genome shotgun (WGS) entry which is preliminary data.</text>
</comment>
<dbReference type="PANTHER" id="PTHR15020:SF50">
    <property type="entry name" value="UPF0659 PROTEIN YMR090W"/>
    <property type="match status" value="1"/>
</dbReference>
<dbReference type="Pfam" id="PF13460">
    <property type="entry name" value="NAD_binding_10"/>
    <property type="match status" value="1"/>
</dbReference>
<protein>
    <submittedName>
        <fullName evidence="2">NAD(P)H-binding protein</fullName>
    </submittedName>
</protein>
<dbReference type="PANTHER" id="PTHR15020">
    <property type="entry name" value="FLAVIN REDUCTASE-RELATED"/>
    <property type="match status" value="1"/>
</dbReference>
<gene>
    <name evidence="2" type="ORF">ACFSKL_11550</name>
</gene>
<dbReference type="SUPFAM" id="SSF51735">
    <property type="entry name" value="NAD(P)-binding Rossmann-fold domains"/>
    <property type="match status" value="1"/>
</dbReference>
<keyword evidence="3" id="KW-1185">Reference proteome</keyword>
<evidence type="ECO:0000259" key="1">
    <source>
        <dbReference type="Pfam" id="PF13460"/>
    </source>
</evidence>
<dbReference type="InterPro" id="IPR016040">
    <property type="entry name" value="NAD(P)-bd_dom"/>
</dbReference>
<organism evidence="2 3">
    <name type="scientific">Belliella marina</name>
    <dbReference type="NCBI Taxonomy" id="1644146"/>
    <lineage>
        <taxon>Bacteria</taxon>
        <taxon>Pseudomonadati</taxon>
        <taxon>Bacteroidota</taxon>
        <taxon>Cytophagia</taxon>
        <taxon>Cytophagales</taxon>
        <taxon>Cyclobacteriaceae</taxon>
        <taxon>Belliella</taxon>
    </lineage>
</organism>
<evidence type="ECO:0000313" key="3">
    <source>
        <dbReference type="Proteomes" id="UP001597361"/>
    </source>
</evidence>
<dbReference type="RefSeq" id="WP_376886394.1">
    <property type="nucleotide sequence ID" value="NZ_JBHUHR010000031.1"/>
</dbReference>
<sequence>MINERKIISKNEAKMQKKILIVGASGRVGKLLTQNLLSKGHKVIGTSRAKDELFEHTNYTQIQLDLAQELDAISQDFLEAIDTVYFVSGSRGKNLLQIDLHGAVKTMQVAESKGIVRYIMLSAVFSLSPHKWKSEGLESLTDYYLAKHYADLFLINQTKLNYTILQPGALTESKGSGTIELNVEHHGENSIENVAETLSEILESASTFKKVISMQDGHMAIVKAIDNL</sequence>
<evidence type="ECO:0000313" key="2">
    <source>
        <dbReference type="EMBL" id="MFD2035431.1"/>
    </source>
</evidence>
<reference evidence="3" key="1">
    <citation type="journal article" date="2019" name="Int. J. Syst. Evol. Microbiol.">
        <title>The Global Catalogue of Microorganisms (GCM) 10K type strain sequencing project: providing services to taxonomists for standard genome sequencing and annotation.</title>
        <authorList>
            <consortium name="The Broad Institute Genomics Platform"/>
            <consortium name="The Broad Institute Genome Sequencing Center for Infectious Disease"/>
            <person name="Wu L."/>
            <person name="Ma J."/>
        </authorList>
    </citation>
    <scope>NUCLEOTIDE SEQUENCE [LARGE SCALE GENOMIC DNA]</scope>
    <source>
        <strain evidence="3">CGMCC 1.15180</strain>
    </source>
</reference>